<evidence type="ECO:0000313" key="1">
    <source>
        <dbReference type="EMBL" id="SIS42679.1"/>
    </source>
</evidence>
<dbReference type="EMBL" id="FTOC01000003">
    <property type="protein sequence ID" value="SIS42679.1"/>
    <property type="molecule type" value="Genomic_DNA"/>
</dbReference>
<name>A0A1N7J066_9BACI</name>
<proteinExistence type="predicted"/>
<reference evidence="2" key="1">
    <citation type="submission" date="2017-01" db="EMBL/GenBank/DDBJ databases">
        <authorList>
            <person name="Varghese N."/>
            <person name="Submissions S."/>
        </authorList>
    </citation>
    <scope>NUCLEOTIDE SEQUENCE [LARGE SCALE GENOMIC DNA]</scope>
    <source>
        <strain evidence="2">DSM 23127</strain>
    </source>
</reference>
<protein>
    <recommendedName>
        <fullName evidence="3">Gas vesicle protein GvpU</fullName>
    </recommendedName>
</protein>
<dbReference type="STRING" id="570947.SAMN05421687_10389"/>
<dbReference type="RefSeq" id="WP_076557575.1">
    <property type="nucleotide sequence ID" value="NZ_FTOC01000003.1"/>
</dbReference>
<dbReference type="NCBIfam" id="NF041667">
    <property type="entry name" value="GvpU"/>
    <property type="match status" value="1"/>
</dbReference>
<accession>A0A1N7J066</accession>
<evidence type="ECO:0008006" key="3">
    <source>
        <dbReference type="Google" id="ProtNLM"/>
    </source>
</evidence>
<dbReference type="InterPro" id="IPR049644">
    <property type="entry name" value="GvpU-like"/>
</dbReference>
<dbReference type="Proteomes" id="UP000187608">
    <property type="component" value="Unassembled WGS sequence"/>
</dbReference>
<gene>
    <name evidence="1" type="ORF">SAMN05421687_10389</name>
</gene>
<dbReference type="AlphaFoldDB" id="A0A1N7J066"/>
<organism evidence="1 2">
    <name type="scientific">Salimicrobium flavidum</name>
    <dbReference type="NCBI Taxonomy" id="570947"/>
    <lineage>
        <taxon>Bacteria</taxon>
        <taxon>Bacillati</taxon>
        <taxon>Bacillota</taxon>
        <taxon>Bacilli</taxon>
        <taxon>Bacillales</taxon>
        <taxon>Bacillaceae</taxon>
        <taxon>Salimicrobium</taxon>
    </lineage>
</organism>
<keyword evidence="2" id="KW-1185">Reference proteome</keyword>
<sequence length="121" mass="13669">MDDILETYVKTANHHDFSIDLTLQMKGALVTGTLTSAYDYLSSTSHLFENGDDVSQEISEKFEEAAEGTKNQEHDHYSFIHLKDAKIYVADSATPEEGGVYWRGRLDQVDAYFLGKIEVED</sequence>
<evidence type="ECO:0000313" key="2">
    <source>
        <dbReference type="Proteomes" id="UP000187608"/>
    </source>
</evidence>
<dbReference type="OrthoDB" id="2404709at2"/>